<proteinExistence type="predicted"/>
<dbReference type="Gene3D" id="2.120.10.80">
    <property type="entry name" value="Kelch-type beta propeller"/>
    <property type="match status" value="2"/>
</dbReference>
<dbReference type="SMART" id="SM00612">
    <property type="entry name" value="Kelch"/>
    <property type="match status" value="5"/>
</dbReference>
<dbReference type="Proteomes" id="UP000318733">
    <property type="component" value="Unassembled WGS sequence"/>
</dbReference>
<organism evidence="4 5">
    <name type="scientific">Mucilaginibacter corticis</name>
    <dbReference type="NCBI Taxonomy" id="2597670"/>
    <lineage>
        <taxon>Bacteria</taxon>
        <taxon>Pseudomonadati</taxon>
        <taxon>Bacteroidota</taxon>
        <taxon>Sphingobacteriia</taxon>
        <taxon>Sphingobacteriales</taxon>
        <taxon>Sphingobacteriaceae</taxon>
        <taxon>Mucilaginibacter</taxon>
    </lineage>
</organism>
<dbReference type="EMBL" id="VLPK01000001">
    <property type="protein sequence ID" value="TSJ43857.1"/>
    <property type="molecule type" value="Genomic_DNA"/>
</dbReference>
<evidence type="ECO:0000313" key="5">
    <source>
        <dbReference type="Proteomes" id="UP000318733"/>
    </source>
</evidence>
<comment type="caution">
    <text evidence="4">The sequence shown here is derived from an EMBL/GenBank/DDBJ whole genome shotgun (WGS) entry which is preliminary data.</text>
</comment>
<protein>
    <submittedName>
        <fullName evidence="4">Galactose oxidase</fullName>
    </submittedName>
</protein>
<dbReference type="InterPro" id="IPR015915">
    <property type="entry name" value="Kelch-typ_b-propeller"/>
</dbReference>
<dbReference type="InterPro" id="IPR006652">
    <property type="entry name" value="Kelch_1"/>
</dbReference>
<keyword evidence="5" id="KW-1185">Reference proteome</keyword>
<name>A0A556MVC0_9SPHI</name>
<sequence>MKKFLVLLPALFLAAVAFHKPAGGKWELVASTNTPPSRNECGFATVNNKIYLVGGDAPAQPVGIYDPTTSSWKQGATAPSIMHHFQAVGLGDKVYVLDAFSDRNYPNQIPLANAYAYDTKTDTWQQLAGLTENRRRGGAGAAVYKGKLYLVCGILHGHHDGTNGLFDEYDPKTNTWTSLPDAPHIRDHSMAVVVKDKLYAIGGRNTSLHDANNFMSFFDKVVLDVDCYDFKTGKWSTLAAKLPMGTGGGNCVNLDDKIYYIGGERATANTPNGPQKDVFYMDPETDKEWKTAPALNKARNGVGAAVYNHQIYIAGGASGDIGLERFGLK</sequence>
<accession>A0A556MVC0</accession>
<feature type="chain" id="PRO_5021900327" evidence="3">
    <location>
        <begin position="20"/>
        <end position="329"/>
    </location>
</feature>
<dbReference type="SUPFAM" id="SSF117281">
    <property type="entry name" value="Kelch motif"/>
    <property type="match status" value="1"/>
</dbReference>
<dbReference type="OrthoDB" id="996574at2"/>
<evidence type="ECO:0000256" key="3">
    <source>
        <dbReference type="SAM" id="SignalP"/>
    </source>
</evidence>
<dbReference type="PANTHER" id="PTHR24412:SF489">
    <property type="entry name" value="RING FINGER DOMAIN AND KELCH REPEAT-CONTAINING PROTEIN DDB_G0271372"/>
    <property type="match status" value="1"/>
</dbReference>
<evidence type="ECO:0000313" key="4">
    <source>
        <dbReference type="EMBL" id="TSJ43857.1"/>
    </source>
</evidence>
<gene>
    <name evidence="4" type="ORF">FO440_06635</name>
</gene>
<feature type="signal peptide" evidence="3">
    <location>
        <begin position="1"/>
        <end position="19"/>
    </location>
</feature>
<evidence type="ECO:0000256" key="2">
    <source>
        <dbReference type="ARBA" id="ARBA00022737"/>
    </source>
</evidence>
<keyword evidence="2" id="KW-0677">Repeat</keyword>
<keyword evidence="3" id="KW-0732">Signal</keyword>
<evidence type="ECO:0000256" key="1">
    <source>
        <dbReference type="ARBA" id="ARBA00022441"/>
    </source>
</evidence>
<dbReference type="RefSeq" id="WP_144247422.1">
    <property type="nucleotide sequence ID" value="NZ_VLPK01000001.1"/>
</dbReference>
<reference evidence="4 5" key="1">
    <citation type="submission" date="2019-07" db="EMBL/GenBank/DDBJ databases">
        <authorList>
            <person name="Huq M.A."/>
        </authorList>
    </citation>
    <scope>NUCLEOTIDE SEQUENCE [LARGE SCALE GENOMIC DNA]</scope>
    <source>
        <strain evidence="4 5">MAH-19</strain>
    </source>
</reference>
<dbReference type="PANTHER" id="PTHR24412">
    <property type="entry name" value="KELCH PROTEIN"/>
    <property type="match status" value="1"/>
</dbReference>
<dbReference type="AlphaFoldDB" id="A0A556MVC0"/>
<dbReference type="Pfam" id="PF24681">
    <property type="entry name" value="Kelch_KLHDC2_KLHL20_DRC7"/>
    <property type="match status" value="1"/>
</dbReference>
<keyword evidence="1" id="KW-0880">Kelch repeat</keyword>